<comment type="similarity">
    <text evidence="2">Belongs to the 3-hydroxyacyl-CoA dehydrogenase family.</text>
</comment>
<dbReference type="Pfam" id="PF02737">
    <property type="entry name" value="3HCDH_N"/>
    <property type="match status" value="1"/>
</dbReference>
<dbReference type="InterPro" id="IPR013328">
    <property type="entry name" value="6PGD_dom2"/>
</dbReference>
<dbReference type="PATRIC" id="fig|1408103.3.peg.1184"/>
<dbReference type="Gene3D" id="3.40.50.720">
    <property type="entry name" value="NAD(P)-binding Rossmann-like Domain"/>
    <property type="match status" value="1"/>
</dbReference>
<organism evidence="7 8">
    <name type="scientific">Mesobacillus campisalis</name>
    <dbReference type="NCBI Taxonomy" id="1408103"/>
    <lineage>
        <taxon>Bacteria</taxon>
        <taxon>Bacillati</taxon>
        <taxon>Bacillota</taxon>
        <taxon>Bacilli</taxon>
        <taxon>Bacillales</taxon>
        <taxon>Bacillaceae</taxon>
        <taxon>Mesobacillus</taxon>
    </lineage>
</organism>
<feature type="domain" description="3-hydroxyacyl-CoA dehydrogenase NAD binding" evidence="6">
    <location>
        <begin position="6"/>
        <end position="177"/>
    </location>
</feature>
<evidence type="ECO:0000313" key="8">
    <source>
        <dbReference type="Proteomes" id="UP000034166"/>
    </source>
</evidence>
<dbReference type="PANTHER" id="PTHR48075">
    <property type="entry name" value="3-HYDROXYACYL-COA DEHYDROGENASE FAMILY PROTEIN"/>
    <property type="match status" value="1"/>
</dbReference>
<name>A0A0M2SZQ7_9BACI</name>
<evidence type="ECO:0000313" key="7">
    <source>
        <dbReference type="EMBL" id="KKK39181.1"/>
    </source>
</evidence>
<dbReference type="FunFam" id="3.40.50.720:FF:000009">
    <property type="entry name" value="Fatty oxidation complex, alpha subunit"/>
    <property type="match status" value="1"/>
</dbReference>
<evidence type="ECO:0000256" key="2">
    <source>
        <dbReference type="ARBA" id="ARBA00009463"/>
    </source>
</evidence>
<dbReference type="OrthoDB" id="9771883at2"/>
<dbReference type="SUPFAM" id="SSF48179">
    <property type="entry name" value="6-phosphogluconate dehydrogenase C-terminal domain-like"/>
    <property type="match status" value="1"/>
</dbReference>
<evidence type="ECO:0000259" key="6">
    <source>
        <dbReference type="Pfam" id="PF02737"/>
    </source>
</evidence>
<evidence type="ECO:0000256" key="1">
    <source>
        <dbReference type="ARBA" id="ARBA00005086"/>
    </source>
</evidence>
<dbReference type="InterPro" id="IPR008927">
    <property type="entry name" value="6-PGluconate_DH-like_C_sf"/>
</dbReference>
<evidence type="ECO:0008006" key="9">
    <source>
        <dbReference type="Google" id="ProtNLM"/>
    </source>
</evidence>
<dbReference type="InterPro" id="IPR022694">
    <property type="entry name" value="3-OHacyl-CoA_DH"/>
</dbReference>
<dbReference type="PANTHER" id="PTHR48075:SF5">
    <property type="entry name" value="3-HYDROXYBUTYRYL-COA DEHYDROGENASE"/>
    <property type="match status" value="1"/>
</dbReference>
<comment type="pathway">
    <text evidence="1">Lipid metabolism; butanoate metabolism.</text>
</comment>
<dbReference type="AlphaFoldDB" id="A0A0M2SZQ7"/>
<evidence type="ECO:0000256" key="4">
    <source>
        <dbReference type="PIRSR" id="PIRSR000105-1"/>
    </source>
</evidence>
<dbReference type="InterPro" id="IPR006176">
    <property type="entry name" value="3-OHacyl-CoA_DH_NAD-bd"/>
</dbReference>
<accession>A0A0M2SZQ7</accession>
<dbReference type="GO" id="GO:0008691">
    <property type="term" value="F:3-hydroxybutyryl-CoA dehydrogenase activity"/>
    <property type="evidence" value="ECO:0007669"/>
    <property type="project" value="TreeGrafter"/>
</dbReference>
<evidence type="ECO:0000259" key="5">
    <source>
        <dbReference type="Pfam" id="PF00725"/>
    </source>
</evidence>
<dbReference type="PIRSF" id="PIRSF000105">
    <property type="entry name" value="HCDH"/>
    <property type="match status" value="1"/>
</dbReference>
<dbReference type="GO" id="GO:0006635">
    <property type="term" value="P:fatty acid beta-oxidation"/>
    <property type="evidence" value="ECO:0007669"/>
    <property type="project" value="TreeGrafter"/>
</dbReference>
<dbReference type="Pfam" id="PF00725">
    <property type="entry name" value="3HCDH"/>
    <property type="match status" value="1"/>
</dbReference>
<dbReference type="InterPro" id="IPR006108">
    <property type="entry name" value="3HC_DH_C"/>
</dbReference>
<keyword evidence="3" id="KW-0560">Oxidoreductase</keyword>
<dbReference type="GO" id="GO:0070403">
    <property type="term" value="F:NAD+ binding"/>
    <property type="evidence" value="ECO:0007669"/>
    <property type="project" value="InterPro"/>
</dbReference>
<dbReference type="Gene3D" id="1.10.1040.10">
    <property type="entry name" value="N-(1-d-carboxylethyl)-l-norvaline Dehydrogenase, domain 2"/>
    <property type="match status" value="1"/>
</dbReference>
<dbReference type="InterPro" id="IPR036291">
    <property type="entry name" value="NAD(P)-bd_dom_sf"/>
</dbReference>
<dbReference type="SUPFAM" id="SSF51735">
    <property type="entry name" value="NAD(P)-binding Rossmann-fold domains"/>
    <property type="match status" value="1"/>
</dbReference>
<dbReference type="RefSeq" id="WP_046522672.1">
    <property type="nucleotide sequence ID" value="NZ_LAYY01000004.1"/>
</dbReference>
<proteinExistence type="inferred from homology"/>
<protein>
    <recommendedName>
        <fullName evidence="9">3-hydroxybutyryl-CoA dehydrogenase</fullName>
    </recommendedName>
</protein>
<reference evidence="7 8" key="1">
    <citation type="submission" date="2015-04" db="EMBL/GenBank/DDBJ databases">
        <title>Taxonomic description and genome sequence of Bacillus campisalis sp. nov., a novel member of the genus Bacillus isolated from solar saltern.</title>
        <authorList>
            <person name="Mathan Kumar R."/>
            <person name="Kaur G."/>
            <person name="Kumar A."/>
            <person name="Singh N.K."/>
            <person name="Kaur N."/>
            <person name="Kumar N."/>
            <person name="Mayilraj S."/>
        </authorList>
    </citation>
    <scope>NUCLEOTIDE SEQUENCE [LARGE SCALE GENOMIC DNA]</scope>
    <source>
        <strain evidence="7 8">SA2-6</strain>
    </source>
</reference>
<gene>
    <name evidence="7" type="ORF">WQ57_05280</name>
</gene>
<dbReference type="EMBL" id="LAYY01000004">
    <property type="protein sequence ID" value="KKK39181.1"/>
    <property type="molecule type" value="Genomic_DNA"/>
</dbReference>
<feature type="site" description="Important for catalytic activity" evidence="4">
    <location>
        <position position="134"/>
    </location>
</feature>
<keyword evidence="8" id="KW-1185">Reference proteome</keyword>
<dbReference type="Proteomes" id="UP000034166">
    <property type="component" value="Unassembled WGS sequence"/>
</dbReference>
<sequence length="278" mass="30915">MKKRRVAVIGIGLMGQGIAHCFARDGFEVVTVTRKGENKMKPYLEKELRKNRITEEDFNQVLANIVPVTMEDFDGDVELAIEAVHEQKDLKHETFKKLEEKCHAETILATTTSTIPVGFIAQAVEDKSRVVGMHFCSPVTQMTIVEVIKGVETSEATIEKAKEYSLLIKKEPLVVKDFPGFVISRLVQAVVNEAALIYMQGVADAETIDRAAQIGMSLPVGPLKLADLVGIDVALRGLDSMREMMGDDRYNASPVIRQKVYEGHIGRKVGKGFYEYND</sequence>
<comment type="caution">
    <text evidence="7">The sequence shown here is derived from an EMBL/GenBank/DDBJ whole genome shotgun (WGS) entry which is preliminary data.</text>
</comment>
<feature type="domain" description="3-hydroxyacyl-CoA dehydrogenase C-terminal" evidence="5">
    <location>
        <begin position="180"/>
        <end position="276"/>
    </location>
</feature>
<evidence type="ECO:0000256" key="3">
    <source>
        <dbReference type="ARBA" id="ARBA00023002"/>
    </source>
</evidence>